<dbReference type="STRING" id="1574624.GCA_001642025_00721"/>
<reference evidence="1 2" key="1">
    <citation type="submission" date="2011-07" db="EMBL/GenBank/DDBJ databases">
        <title>Genome Sequence of Propionibacterium acnes SK182B-JCVI.</title>
        <authorList>
            <person name="Durkin A.S."/>
            <person name="Madupu R."/>
            <person name="Hostetler J."/>
            <person name="Radune D."/>
            <person name="Torralba M."/>
            <person name="Methe B."/>
            <person name="Sutton G."/>
            <person name="Strausberg R.L."/>
            <person name="Nelson K.E."/>
        </authorList>
    </citation>
    <scope>NUCLEOTIDE SEQUENCE [LARGE SCALE GENOMIC DNA]</scope>
    <source>
        <strain evidence="1 2">SK182B-JCVI</strain>
    </source>
</reference>
<evidence type="ECO:0000313" key="2">
    <source>
        <dbReference type="Proteomes" id="UP000007832"/>
    </source>
</evidence>
<dbReference type="EMBL" id="AFUN01000007">
    <property type="protein sequence ID" value="EGR97985.1"/>
    <property type="molecule type" value="Genomic_DNA"/>
</dbReference>
<comment type="caution">
    <text evidence="1">The sequence shown here is derived from an EMBL/GenBank/DDBJ whole genome shotgun (WGS) entry which is preliminary data.</text>
</comment>
<organism evidence="1 2">
    <name type="scientific">[Propionibacterium] namnetense SK182B-JCVI</name>
    <dbReference type="NCBI Taxonomy" id="1051006"/>
    <lineage>
        <taxon>Bacteria</taxon>
        <taxon>Bacillati</taxon>
        <taxon>Actinomycetota</taxon>
        <taxon>Actinomycetes</taxon>
        <taxon>Propionibacteriales</taxon>
        <taxon>Propionibacteriaceae</taxon>
        <taxon>Cutibacterium</taxon>
    </lineage>
</organism>
<dbReference type="Proteomes" id="UP000007832">
    <property type="component" value="Unassembled WGS sequence"/>
</dbReference>
<proteinExistence type="predicted"/>
<name>F9NST1_9ACTN</name>
<gene>
    <name evidence="1" type="ORF">HMPREF1162_0097</name>
</gene>
<sequence length="114" mass="12190">MLASRAAIVDGAEYGPVMTSPCDDRRDCGAMTLLSYVTASEEGPGADNDDMDVRIGMPTDATKVAGVSRARRFYPRCDIDASRDKASHQIVGTAMIADDRHAKIAGFGGYARFI</sequence>
<evidence type="ECO:0000313" key="1">
    <source>
        <dbReference type="EMBL" id="EGR97985.1"/>
    </source>
</evidence>
<dbReference type="AlphaFoldDB" id="F9NST1"/>
<protein>
    <submittedName>
        <fullName evidence="1">Conserved domain protein</fullName>
    </submittedName>
</protein>
<accession>F9NST1</accession>
<dbReference type="PATRIC" id="fig|1051006.4.peg.224"/>